<protein>
    <submittedName>
        <fullName evidence="3">Barstar family protein</fullName>
    </submittedName>
</protein>
<comment type="similarity">
    <text evidence="1">Belongs to the barstar family.</text>
</comment>
<dbReference type="InterPro" id="IPR000468">
    <property type="entry name" value="Barstar"/>
</dbReference>
<keyword evidence="4" id="KW-1185">Reference proteome</keyword>
<dbReference type="SUPFAM" id="SSF52038">
    <property type="entry name" value="Barstar-related"/>
    <property type="match status" value="1"/>
</dbReference>
<dbReference type="RefSeq" id="WP_268578966.1">
    <property type="nucleotide sequence ID" value="NZ_JAPQKX010000002.1"/>
</dbReference>
<evidence type="ECO:0000256" key="1">
    <source>
        <dbReference type="ARBA" id="ARBA00006845"/>
    </source>
</evidence>
<organism evidence="3 4">
    <name type="scientific">Pectobacterium jejuense</name>
    <dbReference type="NCBI Taxonomy" id="2974022"/>
    <lineage>
        <taxon>Bacteria</taxon>
        <taxon>Pseudomonadati</taxon>
        <taxon>Pseudomonadota</taxon>
        <taxon>Gammaproteobacteria</taxon>
        <taxon>Enterobacterales</taxon>
        <taxon>Pectobacteriaceae</taxon>
        <taxon>Pectobacterium</taxon>
    </lineage>
</organism>
<evidence type="ECO:0000313" key="4">
    <source>
        <dbReference type="Proteomes" id="UP001617702"/>
    </source>
</evidence>
<gene>
    <name evidence="3" type="ORF">ACIPUH_03945</name>
</gene>
<evidence type="ECO:0000259" key="2">
    <source>
        <dbReference type="Pfam" id="PF01337"/>
    </source>
</evidence>
<dbReference type="Pfam" id="PF01337">
    <property type="entry name" value="Barstar"/>
    <property type="match status" value="1"/>
</dbReference>
<accession>A0ABW8GS79</accession>
<reference evidence="3 4" key="1">
    <citation type="submission" date="2024-10" db="EMBL/GenBank/DDBJ databases">
        <authorList>
            <person name="Lu C.-H."/>
        </authorList>
    </citation>
    <scope>NUCLEOTIDE SEQUENCE [LARGE SCALE GENOMIC DNA]</scope>
    <source>
        <strain evidence="3 4">22LXZD03-01</strain>
    </source>
</reference>
<dbReference type="EMBL" id="JBIXLB010000001">
    <property type="protein sequence ID" value="MFJ5511943.1"/>
    <property type="molecule type" value="Genomic_DNA"/>
</dbReference>
<dbReference type="InterPro" id="IPR035905">
    <property type="entry name" value="Barstar-like_sf"/>
</dbReference>
<feature type="domain" description="Barstar (barnase inhibitor)" evidence="2">
    <location>
        <begin position="33"/>
        <end position="115"/>
    </location>
</feature>
<comment type="caution">
    <text evidence="3">The sequence shown here is derived from an EMBL/GenBank/DDBJ whole genome shotgun (WGS) entry which is preliminary data.</text>
</comment>
<evidence type="ECO:0000313" key="3">
    <source>
        <dbReference type="EMBL" id="MFJ5511943.1"/>
    </source>
</evidence>
<dbReference type="Gene3D" id="3.30.370.10">
    <property type="entry name" value="Barstar-like"/>
    <property type="match status" value="1"/>
</dbReference>
<sequence>MIDNDLDSFFKFKSPSVSYDNEEVFFVRLDPLISSADELLKSMYYLLWFPGYFGFNWNSLYDCLRDFEWISYTKIVIEHDSLPNIPDFELKIYLEILRDAVIDWKGDERHQLDVVFYEKDRIRIDNFLMEK</sequence>
<proteinExistence type="inferred from homology"/>
<dbReference type="Proteomes" id="UP001617702">
    <property type="component" value="Unassembled WGS sequence"/>
</dbReference>
<name>A0ABW8GS79_9GAMM</name>